<keyword evidence="3" id="KW-1185">Reference proteome</keyword>
<comment type="caution">
    <text evidence="2">The sequence shown here is derived from an EMBL/GenBank/DDBJ whole genome shotgun (WGS) entry which is preliminary data.</text>
</comment>
<evidence type="ECO:0000313" key="2">
    <source>
        <dbReference type="EMBL" id="KAK3605460.1"/>
    </source>
</evidence>
<dbReference type="Proteomes" id="UP001195483">
    <property type="component" value="Unassembled WGS sequence"/>
</dbReference>
<feature type="compositionally biased region" description="Polar residues" evidence="1">
    <location>
        <begin position="1"/>
        <end position="17"/>
    </location>
</feature>
<sequence length="86" mass="9671">MAENFSTCGSSWGTSKDGNGPKPLVTHLPKRPGQERRCQMSIPFYTSQNGPDPHDYIAEDKTAKLDVVQSPQMRLSDNMPVMERFE</sequence>
<name>A0AAE0W9R1_9BIVA</name>
<feature type="region of interest" description="Disordered" evidence="1">
    <location>
        <begin position="1"/>
        <end position="35"/>
    </location>
</feature>
<dbReference type="EMBL" id="JAEAOA010000138">
    <property type="protein sequence ID" value="KAK3605460.1"/>
    <property type="molecule type" value="Genomic_DNA"/>
</dbReference>
<organism evidence="2 3">
    <name type="scientific">Potamilus streckersoni</name>
    <dbReference type="NCBI Taxonomy" id="2493646"/>
    <lineage>
        <taxon>Eukaryota</taxon>
        <taxon>Metazoa</taxon>
        <taxon>Spiralia</taxon>
        <taxon>Lophotrochozoa</taxon>
        <taxon>Mollusca</taxon>
        <taxon>Bivalvia</taxon>
        <taxon>Autobranchia</taxon>
        <taxon>Heteroconchia</taxon>
        <taxon>Palaeoheterodonta</taxon>
        <taxon>Unionida</taxon>
        <taxon>Unionoidea</taxon>
        <taxon>Unionidae</taxon>
        <taxon>Ambleminae</taxon>
        <taxon>Lampsilini</taxon>
        <taxon>Potamilus</taxon>
    </lineage>
</organism>
<reference evidence="2" key="3">
    <citation type="submission" date="2023-05" db="EMBL/GenBank/DDBJ databases">
        <authorList>
            <person name="Smith C.H."/>
        </authorList>
    </citation>
    <scope>NUCLEOTIDE SEQUENCE</scope>
    <source>
        <strain evidence="2">CHS0354</strain>
        <tissue evidence="2">Mantle</tissue>
    </source>
</reference>
<evidence type="ECO:0000256" key="1">
    <source>
        <dbReference type="SAM" id="MobiDB-lite"/>
    </source>
</evidence>
<reference evidence="2" key="1">
    <citation type="journal article" date="2021" name="Genome Biol. Evol.">
        <title>A High-Quality Reference Genome for a Parasitic Bivalve with Doubly Uniparental Inheritance (Bivalvia: Unionida).</title>
        <authorList>
            <person name="Smith C.H."/>
        </authorList>
    </citation>
    <scope>NUCLEOTIDE SEQUENCE</scope>
    <source>
        <strain evidence="2">CHS0354</strain>
    </source>
</reference>
<evidence type="ECO:0000313" key="3">
    <source>
        <dbReference type="Proteomes" id="UP001195483"/>
    </source>
</evidence>
<proteinExistence type="predicted"/>
<reference evidence="2" key="2">
    <citation type="journal article" date="2021" name="Genome Biol. Evol.">
        <title>Developing a high-quality reference genome for a parasitic bivalve with doubly uniparental inheritance (Bivalvia: Unionida).</title>
        <authorList>
            <person name="Smith C.H."/>
        </authorList>
    </citation>
    <scope>NUCLEOTIDE SEQUENCE</scope>
    <source>
        <strain evidence="2">CHS0354</strain>
        <tissue evidence="2">Mantle</tissue>
    </source>
</reference>
<dbReference type="AlphaFoldDB" id="A0AAE0W9R1"/>
<gene>
    <name evidence="2" type="ORF">CHS0354_001434</name>
</gene>
<protein>
    <submittedName>
        <fullName evidence="2">Uncharacterized protein</fullName>
    </submittedName>
</protein>
<accession>A0AAE0W9R1</accession>